<dbReference type="Proteomes" id="UP001152797">
    <property type="component" value="Unassembled WGS sequence"/>
</dbReference>
<comment type="caution">
    <text evidence="1">The sequence shown here is derived from an EMBL/GenBank/DDBJ whole genome shotgun (WGS) entry which is preliminary data.</text>
</comment>
<evidence type="ECO:0000313" key="1">
    <source>
        <dbReference type="EMBL" id="CAI4013901.1"/>
    </source>
</evidence>
<evidence type="ECO:0000313" key="2">
    <source>
        <dbReference type="EMBL" id="CAL1167276.1"/>
    </source>
</evidence>
<reference evidence="1" key="1">
    <citation type="submission" date="2022-10" db="EMBL/GenBank/DDBJ databases">
        <authorList>
            <person name="Chen Y."/>
            <person name="Dougan E. K."/>
            <person name="Chan C."/>
            <person name="Rhodes N."/>
            <person name="Thang M."/>
        </authorList>
    </citation>
    <scope>NUCLEOTIDE SEQUENCE</scope>
</reference>
<keyword evidence="3" id="KW-1185">Reference proteome</keyword>
<organism evidence="1">
    <name type="scientific">Cladocopium goreaui</name>
    <dbReference type="NCBI Taxonomy" id="2562237"/>
    <lineage>
        <taxon>Eukaryota</taxon>
        <taxon>Sar</taxon>
        <taxon>Alveolata</taxon>
        <taxon>Dinophyceae</taxon>
        <taxon>Suessiales</taxon>
        <taxon>Symbiodiniaceae</taxon>
        <taxon>Cladocopium</taxon>
    </lineage>
</organism>
<sequence length="384" mass="43591">MSWMDLAAKGSKGWTGTLENSLTQSKAAGQPSQQIKLAALLIVGHARSLPWMMVCENIKMRLVDALLKDQDQPPQWKVEVGGGLPHRYVKQMMQPCIELLNPVYVNFMPAVYPQPGNCSMRSARSFSQCRRLDVALDYVLDSFQLEHGRFYEAFIKVRPDAIYLKDVPPMWSFNLSRVAMSAGGYGLQLASKDCRVAGLRCTSCHVVPVAKDHCDLAVLDKVYFDGRVHTVLARIMNRSESSFNRSFTQQFLHLDCDRWTELIRKRAPAEYRVGSGLCGAEAERFRNAEPPRDTEGTDDGGRKWWLDSSGCRHPHLIPGDKQLAVNRRIPPVELDKSLYQPYSPWHIDRSQGDEDGWQYGIAWNTSTWVAVPGPFDMFRKRPGW</sequence>
<protein>
    <submittedName>
        <fullName evidence="1">Uncharacterized protein</fullName>
    </submittedName>
</protein>
<proteinExistence type="predicted"/>
<dbReference type="AlphaFoldDB" id="A0A9P1GH80"/>
<dbReference type="EMBL" id="CAMXCT020006090">
    <property type="protein sequence ID" value="CAL1167276.1"/>
    <property type="molecule type" value="Genomic_DNA"/>
</dbReference>
<accession>A0A9P1GH80</accession>
<gene>
    <name evidence="1" type="ORF">C1SCF055_LOCUS38840</name>
</gene>
<dbReference type="EMBL" id="CAMXCT010006090">
    <property type="protein sequence ID" value="CAI4013901.1"/>
    <property type="molecule type" value="Genomic_DNA"/>
</dbReference>
<evidence type="ECO:0000313" key="3">
    <source>
        <dbReference type="Proteomes" id="UP001152797"/>
    </source>
</evidence>
<name>A0A9P1GH80_9DINO</name>
<dbReference type="EMBL" id="CAMXCT030006090">
    <property type="protein sequence ID" value="CAL4801213.1"/>
    <property type="molecule type" value="Genomic_DNA"/>
</dbReference>
<reference evidence="2" key="2">
    <citation type="submission" date="2024-04" db="EMBL/GenBank/DDBJ databases">
        <authorList>
            <person name="Chen Y."/>
            <person name="Shah S."/>
            <person name="Dougan E. K."/>
            <person name="Thang M."/>
            <person name="Chan C."/>
        </authorList>
    </citation>
    <scope>NUCLEOTIDE SEQUENCE [LARGE SCALE GENOMIC DNA]</scope>
</reference>